<gene>
    <name evidence="3" type="ORF">SAMN05216352_12619</name>
</gene>
<evidence type="ECO:0000256" key="1">
    <source>
        <dbReference type="SAM" id="SignalP"/>
    </source>
</evidence>
<accession>A0A1G8RC47</accession>
<feature type="chain" id="PRO_5011438267" description="Bacterial Ig-like domain-containing protein" evidence="1">
    <location>
        <begin position="24"/>
        <end position="162"/>
    </location>
</feature>
<feature type="domain" description="Bacterial Ig-like" evidence="2">
    <location>
        <begin position="38"/>
        <end position="143"/>
    </location>
</feature>
<dbReference type="PROSITE" id="PS51257">
    <property type="entry name" value="PROKAR_LIPOPROTEIN"/>
    <property type="match status" value="1"/>
</dbReference>
<dbReference type="Proteomes" id="UP000199017">
    <property type="component" value="Unassembled WGS sequence"/>
</dbReference>
<evidence type="ECO:0000313" key="3">
    <source>
        <dbReference type="EMBL" id="SDJ14557.1"/>
    </source>
</evidence>
<proteinExistence type="predicted"/>
<feature type="signal peptide" evidence="1">
    <location>
        <begin position="1"/>
        <end position="23"/>
    </location>
</feature>
<reference evidence="3 4" key="1">
    <citation type="submission" date="2016-10" db="EMBL/GenBank/DDBJ databases">
        <authorList>
            <person name="de Groot N.N."/>
        </authorList>
    </citation>
    <scope>NUCLEOTIDE SEQUENCE [LARGE SCALE GENOMIC DNA]</scope>
    <source>
        <strain evidence="4">P4B,CCM 7963,CECT 7998,DSM 25260,IBRC-M 10614,KCTC 13821</strain>
    </source>
</reference>
<dbReference type="EMBL" id="FNDU01000026">
    <property type="protein sequence ID" value="SDJ14557.1"/>
    <property type="molecule type" value="Genomic_DNA"/>
</dbReference>
<protein>
    <recommendedName>
        <fullName evidence="2">Bacterial Ig-like domain-containing protein</fullName>
    </recommendedName>
</protein>
<dbReference type="AlphaFoldDB" id="A0A1G8RC47"/>
<dbReference type="OrthoDB" id="2085239at2"/>
<sequence>MMWKKTIPFLLAILLLTACSADAEGKSRDVLSPMNVDGVSWETEKETYTSSEVISLSLKNETSHVISFGTPYAVERYEDGKWVKTSLTENLHFTQQLITLQPGETYQTTVDLNAFEDKISPGIYQVVKNIDINGEKFKIGAAFQIVETSRNDECKVCVFLNI</sequence>
<dbReference type="STRING" id="930129.SAMN05216352_12619"/>
<keyword evidence="4" id="KW-1185">Reference proteome</keyword>
<name>A0A1G8RC47_9BACI</name>
<organism evidence="3 4">
    <name type="scientific">Alteribacillus bidgolensis</name>
    <dbReference type="NCBI Taxonomy" id="930129"/>
    <lineage>
        <taxon>Bacteria</taxon>
        <taxon>Bacillati</taxon>
        <taxon>Bacillota</taxon>
        <taxon>Bacilli</taxon>
        <taxon>Bacillales</taxon>
        <taxon>Bacillaceae</taxon>
        <taxon>Alteribacillus</taxon>
    </lineage>
</organism>
<evidence type="ECO:0000313" key="4">
    <source>
        <dbReference type="Proteomes" id="UP000199017"/>
    </source>
</evidence>
<dbReference type="InterPro" id="IPR046878">
    <property type="entry name" value="Big_14"/>
</dbReference>
<evidence type="ECO:0000259" key="2">
    <source>
        <dbReference type="Pfam" id="PF20251"/>
    </source>
</evidence>
<dbReference type="Pfam" id="PF20251">
    <property type="entry name" value="Big_14"/>
    <property type="match status" value="1"/>
</dbReference>
<keyword evidence="1" id="KW-0732">Signal</keyword>
<dbReference type="RefSeq" id="WP_141395269.1">
    <property type="nucleotide sequence ID" value="NZ_FNDU01000026.1"/>
</dbReference>